<sequence>MATNVPDFEQFHHKVRNNDEDRSEGEEPSSTSNNLDTLIQDLTKRDALLERLVDKLTVGTTPMSTTSNSTSVIPNLFKKIPVYQSSFSSLVYKILV</sequence>
<evidence type="ECO:0000313" key="2">
    <source>
        <dbReference type="EMBL" id="KAK9694819.1"/>
    </source>
</evidence>
<feature type="compositionally biased region" description="Basic and acidic residues" evidence="1">
    <location>
        <begin position="9"/>
        <end position="20"/>
    </location>
</feature>
<dbReference type="EMBL" id="JASPKY010000501">
    <property type="protein sequence ID" value="KAK9694819.1"/>
    <property type="molecule type" value="Genomic_DNA"/>
</dbReference>
<dbReference type="Proteomes" id="UP001458880">
    <property type="component" value="Unassembled WGS sequence"/>
</dbReference>
<comment type="caution">
    <text evidence="2">The sequence shown here is derived from an EMBL/GenBank/DDBJ whole genome shotgun (WGS) entry which is preliminary data.</text>
</comment>
<gene>
    <name evidence="2" type="ORF">QE152_g33275</name>
</gene>
<protein>
    <submittedName>
        <fullName evidence="2">Uncharacterized protein</fullName>
    </submittedName>
</protein>
<dbReference type="AlphaFoldDB" id="A0AAW1IX76"/>
<name>A0AAW1IX76_POPJA</name>
<feature type="compositionally biased region" description="Polar residues" evidence="1">
    <location>
        <begin position="28"/>
        <end position="37"/>
    </location>
</feature>
<accession>A0AAW1IX76</accession>
<reference evidence="2 3" key="1">
    <citation type="journal article" date="2024" name="BMC Genomics">
        <title>De novo assembly and annotation of Popillia japonica's genome with initial clues to its potential as an invasive pest.</title>
        <authorList>
            <person name="Cucini C."/>
            <person name="Boschi S."/>
            <person name="Funari R."/>
            <person name="Cardaioli E."/>
            <person name="Iannotti N."/>
            <person name="Marturano G."/>
            <person name="Paoli F."/>
            <person name="Bruttini M."/>
            <person name="Carapelli A."/>
            <person name="Frati F."/>
            <person name="Nardi F."/>
        </authorList>
    </citation>
    <scope>NUCLEOTIDE SEQUENCE [LARGE SCALE GENOMIC DNA]</scope>
    <source>
        <strain evidence="2">DMR45628</strain>
    </source>
</reference>
<organism evidence="2 3">
    <name type="scientific">Popillia japonica</name>
    <name type="common">Japanese beetle</name>
    <dbReference type="NCBI Taxonomy" id="7064"/>
    <lineage>
        <taxon>Eukaryota</taxon>
        <taxon>Metazoa</taxon>
        <taxon>Ecdysozoa</taxon>
        <taxon>Arthropoda</taxon>
        <taxon>Hexapoda</taxon>
        <taxon>Insecta</taxon>
        <taxon>Pterygota</taxon>
        <taxon>Neoptera</taxon>
        <taxon>Endopterygota</taxon>
        <taxon>Coleoptera</taxon>
        <taxon>Polyphaga</taxon>
        <taxon>Scarabaeiformia</taxon>
        <taxon>Scarabaeidae</taxon>
        <taxon>Rutelinae</taxon>
        <taxon>Popillia</taxon>
    </lineage>
</organism>
<evidence type="ECO:0000256" key="1">
    <source>
        <dbReference type="SAM" id="MobiDB-lite"/>
    </source>
</evidence>
<evidence type="ECO:0000313" key="3">
    <source>
        <dbReference type="Proteomes" id="UP001458880"/>
    </source>
</evidence>
<keyword evidence="3" id="KW-1185">Reference proteome</keyword>
<proteinExistence type="predicted"/>
<feature type="region of interest" description="Disordered" evidence="1">
    <location>
        <begin position="1"/>
        <end position="37"/>
    </location>
</feature>